<dbReference type="InterPro" id="IPR051121">
    <property type="entry name" value="FAH"/>
</dbReference>
<dbReference type="Pfam" id="PF01557">
    <property type="entry name" value="FAA_hydrolase"/>
    <property type="match status" value="1"/>
</dbReference>
<evidence type="ECO:0000256" key="1">
    <source>
        <dbReference type="ARBA" id="ARBA00010211"/>
    </source>
</evidence>
<dbReference type="PANTHER" id="PTHR42796">
    <property type="entry name" value="FUMARYLACETOACETATE HYDROLASE DOMAIN-CONTAINING PROTEIN 2A-RELATED"/>
    <property type="match status" value="1"/>
</dbReference>
<dbReference type="GO" id="GO:0050163">
    <property type="term" value="F:oxaloacetate tautomerase activity"/>
    <property type="evidence" value="ECO:0007669"/>
    <property type="project" value="UniProtKB-ARBA"/>
</dbReference>
<dbReference type="Proteomes" id="UP000095300">
    <property type="component" value="Unassembled WGS sequence"/>
</dbReference>
<dbReference type="GO" id="GO:0006107">
    <property type="term" value="P:oxaloacetate metabolic process"/>
    <property type="evidence" value="ECO:0007669"/>
    <property type="project" value="UniProtKB-ARBA"/>
</dbReference>
<sequence>MAAIRIFGFLRHHTHQSTTSGLYGCMRSYSETKQLPKMRFVQFLRKNDDRKRLGVVSEDGTSLVELSSGACVSNDMIAFINQNYSISELEEKLQKCKSEEMNDSITLLPPVTNPEKIICIGLNYQDHCEEQNKEPPKRPMFFSKFNNTLVGPRGNVIAHKITNKMDWEVELAVIIGKKCKDVSREQALDYIFGYSVAQDISARDWQKERNGGQFLIGKSMDTFLPLGPSIVHRSVIKNPHDLEMVCKINGVEKQRSNTDNMIYKIDDMISRLSQSMTLIPGDILLTGTPKGVGMYRNPPEYLKAGDVIESEIQCIGKLVNNVVAP</sequence>
<organism evidence="4 5">
    <name type="scientific">Stomoxys calcitrans</name>
    <name type="common">Stable fly</name>
    <name type="synonym">Conops calcitrans</name>
    <dbReference type="NCBI Taxonomy" id="35570"/>
    <lineage>
        <taxon>Eukaryota</taxon>
        <taxon>Metazoa</taxon>
        <taxon>Ecdysozoa</taxon>
        <taxon>Arthropoda</taxon>
        <taxon>Hexapoda</taxon>
        <taxon>Insecta</taxon>
        <taxon>Pterygota</taxon>
        <taxon>Neoptera</taxon>
        <taxon>Endopterygota</taxon>
        <taxon>Diptera</taxon>
        <taxon>Brachycera</taxon>
        <taxon>Muscomorpha</taxon>
        <taxon>Muscoidea</taxon>
        <taxon>Muscidae</taxon>
        <taxon>Stomoxys</taxon>
    </lineage>
</organism>
<dbReference type="OrthoDB" id="411064at2759"/>
<dbReference type="EnsemblMetazoa" id="SCAU011850-RA">
    <property type="protein sequence ID" value="SCAU011850-PA"/>
    <property type="gene ID" value="SCAU011850"/>
</dbReference>
<dbReference type="AlphaFoldDB" id="A0A1I8PWU6"/>
<accession>A0A1I8PWU6</accession>
<dbReference type="VEuPathDB" id="VectorBase:SCAU011850"/>
<dbReference type="STRING" id="35570.A0A1I8PWU6"/>
<dbReference type="InterPro" id="IPR036663">
    <property type="entry name" value="Fumarylacetoacetase_C_sf"/>
</dbReference>
<dbReference type="KEGG" id="scac:106083939"/>
<dbReference type="GO" id="GO:0046872">
    <property type="term" value="F:metal ion binding"/>
    <property type="evidence" value="ECO:0007669"/>
    <property type="project" value="UniProtKB-KW"/>
</dbReference>
<comment type="similarity">
    <text evidence="1">Belongs to the FAH family.</text>
</comment>
<proteinExistence type="inferred from homology"/>
<dbReference type="Gene3D" id="3.90.850.10">
    <property type="entry name" value="Fumarylacetoacetase-like, C-terminal domain"/>
    <property type="match status" value="1"/>
</dbReference>
<dbReference type="PANTHER" id="PTHR42796:SF4">
    <property type="entry name" value="FUMARYLACETOACETATE HYDROLASE DOMAIN-CONTAINING PROTEIN 2A"/>
    <property type="match status" value="1"/>
</dbReference>
<evidence type="ECO:0000259" key="3">
    <source>
        <dbReference type="Pfam" id="PF01557"/>
    </source>
</evidence>
<evidence type="ECO:0000313" key="4">
    <source>
        <dbReference type="EnsemblMetazoa" id="SCAU011850-PA"/>
    </source>
</evidence>
<gene>
    <name evidence="4" type="primary">106083939</name>
</gene>
<dbReference type="SUPFAM" id="SSF56529">
    <property type="entry name" value="FAH"/>
    <property type="match status" value="1"/>
</dbReference>
<dbReference type="FunFam" id="3.90.850.10:FF:000002">
    <property type="entry name" value="2-hydroxyhepta-2,4-diene-1,7-dioate isomerase"/>
    <property type="match status" value="1"/>
</dbReference>
<evidence type="ECO:0000256" key="2">
    <source>
        <dbReference type="ARBA" id="ARBA00022723"/>
    </source>
</evidence>
<feature type="domain" description="Fumarylacetoacetase-like C-terminal" evidence="3">
    <location>
        <begin position="116"/>
        <end position="323"/>
    </location>
</feature>
<name>A0A1I8PWU6_STOCA</name>
<keyword evidence="5" id="KW-1185">Reference proteome</keyword>
<reference evidence="4" key="1">
    <citation type="submission" date="2020-05" db="UniProtKB">
        <authorList>
            <consortium name="EnsemblMetazoa"/>
        </authorList>
    </citation>
    <scope>IDENTIFICATION</scope>
    <source>
        <strain evidence="4">USDA</strain>
    </source>
</reference>
<evidence type="ECO:0000313" key="5">
    <source>
        <dbReference type="Proteomes" id="UP000095300"/>
    </source>
</evidence>
<keyword evidence="2" id="KW-0479">Metal-binding</keyword>
<protein>
    <recommendedName>
        <fullName evidence="3">Fumarylacetoacetase-like C-terminal domain-containing protein</fullName>
    </recommendedName>
</protein>
<dbReference type="InterPro" id="IPR011234">
    <property type="entry name" value="Fumarylacetoacetase-like_C"/>
</dbReference>
<dbReference type="PROSITE" id="PS51257">
    <property type="entry name" value="PROKAR_LIPOPROTEIN"/>
    <property type="match status" value="1"/>
</dbReference>